<name>A0A4Q1C912_9BACT</name>
<keyword evidence="1" id="KW-0732">Signal</keyword>
<comment type="caution">
    <text evidence="2">The sequence shown here is derived from an EMBL/GenBank/DDBJ whole genome shotgun (WGS) entry which is preliminary data.</text>
</comment>
<evidence type="ECO:0000313" key="2">
    <source>
        <dbReference type="EMBL" id="RXK55465.1"/>
    </source>
</evidence>
<feature type="chain" id="PRO_5020180183" description="Tetratricopeptide repeat protein" evidence="1">
    <location>
        <begin position="19"/>
        <end position="539"/>
    </location>
</feature>
<sequence>MKVLCCMAACVLGGQLWAAPEPKVEMSVQLPPFIIEQAAGPKWRYTRIPRFEILSRCNDLTTEQLALAFHRANQFLGLVLPEHFQIKLDVPQALIFYDEKLWPIAEQQAVAAMLKAHPPARADGLPPSGALPRVRLEPITGAKWLGPEPTAQTTAPDSFFSNLMLSDADSITTFALVSASTLDPQRSYLTPAYVANLLEQRTPALPDWFTTGFLRLYERMEFQDNTVTVRPIRWFFQNEKPSGTKIVAPEPDLIPPAVFFAGKQSPDYDAVTWLAQSELFASWGLDPAQDRAKAFWKFVERTATEPVTESAFAECFGLDWARAWDRLAAHATHHPGLRWTLPAAFARPPADPVEDATPRQIARLKGEWERLEAHYVRKNQPDLEEHYVTLARRTLRKPYDRGDRDPRLLASLGLLELDAGNKAEAIPLLEQAVQAGVIRPRAYYEIARLRYDALVGRSTRNDGKFTAEQVAPVVEPLLAGMKQSPPLAAAYELLAHITTQSVAPPSEEVVTSLAEGARLFPQKSDRLLKPAMQARLLQF</sequence>
<proteinExistence type="predicted"/>
<organism evidence="2 3">
    <name type="scientific">Oleiharenicola lentus</name>
    <dbReference type="NCBI Taxonomy" id="2508720"/>
    <lineage>
        <taxon>Bacteria</taxon>
        <taxon>Pseudomonadati</taxon>
        <taxon>Verrucomicrobiota</taxon>
        <taxon>Opitutia</taxon>
        <taxon>Opitutales</taxon>
        <taxon>Opitutaceae</taxon>
        <taxon>Oleiharenicola</taxon>
    </lineage>
</organism>
<dbReference type="AlphaFoldDB" id="A0A4Q1C912"/>
<evidence type="ECO:0008006" key="4">
    <source>
        <dbReference type="Google" id="ProtNLM"/>
    </source>
</evidence>
<gene>
    <name evidence="2" type="ORF">ESB00_06085</name>
</gene>
<reference evidence="2 3" key="1">
    <citation type="submission" date="2019-01" db="EMBL/GenBank/DDBJ databases">
        <title>Lacunisphaera sp. strain TWA-58.</title>
        <authorList>
            <person name="Chen W.-M."/>
        </authorList>
    </citation>
    <scope>NUCLEOTIDE SEQUENCE [LARGE SCALE GENOMIC DNA]</scope>
    <source>
        <strain evidence="2 3">TWA-58</strain>
    </source>
</reference>
<evidence type="ECO:0000313" key="3">
    <source>
        <dbReference type="Proteomes" id="UP000290218"/>
    </source>
</evidence>
<protein>
    <recommendedName>
        <fullName evidence="4">Tetratricopeptide repeat protein</fullName>
    </recommendedName>
</protein>
<dbReference type="Proteomes" id="UP000290218">
    <property type="component" value="Unassembled WGS sequence"/>
</dbReference>
<feature type="signal peptide" evidence="1">
    <location>
        <begin position="1"/>
        <end position="18"/>
    </location>
</feature>
<keyword evidence="3" id="KW-1185">Reference proteome</keyword>
<dbReference type="EMBL" id="SDHX01000001">
    <property type="protein sequence ID" value="RXK55465.1"/>
    <property type="molecule type" value="Genomic_DNA"/>
</dbReference>
<evidence type="ECO:0000256" key="1">
    <source>
        <dbReference type="SAM" id="SignalP"/>
    </source>
</evidence>
<accession>A0A4Q1C912</accession>